<dbReference type="AlphaFoldDB" id="A0A371EHB7"/>
<comment type="caution">
    <text evidence="1">The sequence shown here is derived from an EMBL/GenBank/DDBJ whole genome shotgun (WGS) entry which is preliminary data.</text>
</comment>
<keyword evidence="2" id="KW-1185">Reference proteome</keyword>
<name>A0A371EHB7_MUCPR</name>
<dbReference type="OrthoDB" id="1706811at2759"/>
<accession>A0A371EHB7</accession>
<gene>
    <name evidence="1" type="ORF">CR513_55898</name>
</gene>
<feature type="non-terminal residue" evidence="1">
    <location>
        <position position="179"/>
    </location>
</feature>
<reference evidence="1" key="1">
    <citation type="submission" date="2018-05" db="EMBL/GenBank/DDBJ databases">
        <title>Draft genome of Mucuna pruriens seed.</title>
        <authorList>
            <person name="Nnadi N.E."/>
            <person name="Vos R."/>
            <person name="Hasami M.H."/>
            <person name="Devisetty U.K."/>
            <person name="Aguiy J.C."/>
        </authorList>
    </citation>
    <scope>NUCLEOTIDE SEQUENCE [LARGE SCALE GENOMIC DNA]</scope>
    <source>
        <strain evidence="1">JCA_2017</strain>
    </source>
</reference>
<dbReference type="PANTHER" id="PTHR34222:SF100">
    <property type="entry name" value="CCHC-TYPE DOMAIN-CONTAINING PROTEIN"/>
    <property type="match status" value="1"/>
</dbReference>
<evidence type="ECO:0000313" key="1">
    <source>
        <dbReference type="EMBL" id="RDX65443.1"/>
    </source>
</evidence>
<dbReference type="Proteomes" id="UP000257109">
    <property type="component" value="Unassembled WGS sequence"/>
</dbReference>
<dbReference type="PANTHER" id="PTHR34222">
    <property type="entry name" value="GAG_PRE-INTEGRS DOMAIN-CONTAINING PROTEIN"/>
    <property type="match status" value="1"/>
</dbReference>
<dbReference type="EMBL" id="QJKJ01013898">
    <property type="protein sequence ID" value="RDX65443.1"/>
    <property type="molecule type" value="Genomic_DNA"/>
</dbReference>
<proteinExistence type="predicted"/>
<organism evidence="1 2">
    <name type="scientific">Mucuna pruriens</name>
    <name type="common">Velvet bean</name>
    <name type="synonym">Dolichos pruriens</name>
    <dbReference type="NCBI Taxonomy" id="157652"/>
    <lineage>
        <taxon>Eukaryota</taxon>
        <taxon>Viridiplantae</taxon>
        <taxon>Streptophyta</taxon>
        <taxon>Embryophyta</taxon>
        <taxon>Tracheophyta</taxon>
        <taxon>Spermatophyta</taxon>
        <taxon>Magnoliopsida</taxon>
        <taxon>eudicotyledons</taxon>
        <taxon>Gunneridae</taxon>
        <taxon>Pentapetalae</taxon>
        <taxon>rosids</taxon>
        <taxon>fabids</taxon>
        <taxon>Fabales</taxon>
        <taxon>Fabaceae</taxon>
        <taxon>Papilionoideae</taxon>
        <taxon>50 kb inversion clade</taxon>
        <taxon>NPAAA clade</taxon>
        <taxon>indigoferoid/millettioid clade</taxon>
        <taxon>Phaseoleae</taxon>
        <taxon>Mucuna</taxon>
    </lineage>
</organism>
<protein>
    <submittedName>
        <fullName evidence="1">Uncharacterized protein</fullName>
    </submittedName>
</protein>
<sequence>MSCLFALMAKTTQLEHSNFRYLSKGKICRAILMATLLLLTETKAMLLMPNWKSKMHNQNNTTWRFQLEHNIVPFNQDSLSISNFYHQFMNLWTEYTNIIYASLTSEGLSSVQIVHETTIRDQFPMNLRYDFESVRSNLMYKDPIPSLDACLNDLLREKQHLLTQSSLKNKNHPFFLWHI</sequence>
<evidence type="ECO:0000313" key="2">
    <source>
        <dbReference type="Proteomes" id="UP000257109"/>
    </source>
</evidence>